<name>A0A445MTB8_9BACT</name>
<proteinExistence type="predicted"/>
<evidence type="ECO:0000313" key="2">
    <source>
        <dbReference type="EMBL" id="SPD72685.1"/>
    </source>
</evidence>
<protein>
    <recommendedName>
        <fullName evidence="1">DUF4268 domain-containing protein</fullName>
    </recommendedName>
</protein>
<sequence>MGEPLKWDYKDGRTYQCISSYTPIKGIKNEAKWPKIQEDLVNRIVRLERVLQNHIAAFNE</sequence>
<gene>
    <name evidence="2" type="ORF">PITCH_A150004</name>
</gene>
<dbReference type="InterPro" id="IPR025364">
    <property type="entry name" value="DUF4268"/>
</dbReference>
<reference evidence="2" key="1">
    <citation type="submission" date="2018-01" db="EMBL/GenBank/DDBJ databases">
        <authorList>
            <person name="Regsiter A."/>
            <person name="William W."/>
        </authorList>
    </citation>
    <scope>NUCLEOTIDE SEQUENCE</scope>
    <source>
        <strain evidence="2">TRIP AH-1</strain>
    </source>
</reference>
<dbReference type="Pfam" id="PF14088">
    <property type="entry name" value="DUF4268"/>
    <property type="match status" value="1"/>
</dbReference>
<organism evidence="2">
    <name type="scientific">uncultured Desulfobacterium sp</name>
    <dbReference type="NCBI Taxonomy" id="201089"/>
    <lineage>
        <taxon>Bacteria</taxon>
        <taxon>Pseudomonadati</taxon>
        <taxon>Thermodesulfobacteriota</taxon>
        <taxon>Desulfobacteria</taxon>
        <taxon>Desulfobacterales</taxon>
        <taxon>Desulfobacteriaceae</taxon>
        <taxon>Desulfobacterium</taxon>
        <taxon>environmental samples</taxon>
    </lineage>
</organism>
<dbReference type="AlphaFoldDB" id="A0A445MTB8"/>
<feature type="domain" description="DUF4268" evidence="1">
    <location>
        <begin position="1"/>
        <end position="54"/>
    </location>
</feature>
<accession>A0A445MTB8</accession>
<evidence type="ECO:0000259" key="1">
    <source>
        <dbReference type="Pfam" id="PF14088"/>
    </source>
</evidence>
<dbReference type="EMBL" id="OJIN01000057">
    <property type="protein sequence ID" value="SPD72685.1"/>
    <property type="molecule type" value="Genomic_DNA"/>
</dbReference>